<evidence type="ECO:0000313" key="3">
    <source>
        <dbReference type="Proteomes" id="UP000603434"/>
    </source>
</evidence>
<comment type="caution">
    <text evidence="2">The sequence shown here is derived from an EMBL/GenBank/DDBJ whole genome shotgun (WGS) entry which is preliminary data.</text>
</comment>
<dbReference type="Proteomes" id="UP000603434">
    <property type="component" value="Unassembled WGS sequence"/>
</dbReference>
<gene>
    <name evidence="2" type="ORF">H8E23_10575</name>
</gene>
<evidence type="ECO:0000313" key="2">
    <source>
        <dbReference type="EMBL" id="MBC8361832.1"/>
    </source>
</evidence>
<evidence type="ECO:0000259" key="1">
    <source>
        <dbReference type="Pfam" id="PF00882"/>
    </source>
</evidence>
<dbReference type="InterPro" id="IPR029002">
    <property type="entry name" value="PLPC/GPLD1"/>
</dbReference>
<organism evidence="2 3">
    <name type="scientific">Candidatus Desulfatibia profunda</name>
    <dbReference type="NCBI Taxonomy" id="2841695"/>
    <lineage>
        <taxon>Bacteria</taxon>
        <taxon>Pseudomonadati</taxon>
        <taxon>Thermodesulfobacteriota</taxon>
        <taxon>Desulfobacteria</taxon>
        <taxon>Desulfobacterales</taxon>
        <taxon>Desulfobacterales incertae sedis</taxon>
        <taxon>Candidatus Desulfatibia</taxon>
    </lineage>
</organism>
<sequence length="328" mass="37599">MPKEITHWHIAEKAFQHLNADSTLRRIISAHKYLYLSGAVVMDTPFYLLYGKGKSAMYNLANQIHDTPAHSLDFVKRTVSLSPQQTPPPVLAFLLGGLCHVYADANFHPLVYYFSGTGTGETPEKSRTAQSRHHTLETYLDLYYLDKGLFLPDVFYASRIFKQVEMDKAGFVAVLKRFFSIRSESEFQYFKQALNMHMLLQHLFDWNLFKISLLAINCLPGLNIDHWVSSFYPIKNPAPNTTFKNRLKYRHPVTGQDLHQSVPTIAQSVHQKILNGFKTIEGHWNKSTLSSALDLLPGPNLYTGIEGFQKSEMKYFSTEMDVIELIFK</sequence>
<dbReference type="AlphaFoldDB" id="A0A8J6NLA1"/>
<feature type="domain" description="Phospholipase C/D" evidence="1">
    <location>
        <begin position="6"/>
        <end position="181"/>
    </location>
</feature>
<proteinExistence type="predicted"/>
<protein>
    <submittedName>
        <fullName evidence="2">Zinc dependent phospholipase C family protein</fullName>
    </submittedName>
</protein>
<name>A0A8J6NLA1_9BACT</name>
<reference evidence="2 3" key="1">
    <citation type="submission" date="2020-08" db="EMBL/GenBank/DDBJ databases">
        <title>Bridging the membrane lipid divide: bacteria of the FCB group superphylum have the potential to synthesize archaeal ether lipids.</title>
        <authorList>
            <person name="Villanueva L."/>
            <person name="Von Meijenfeldt F.A.B."/>
            <person name="Westbye A.B."/>
            <person name="Yadav S."/>
            <person name="Hopmans E.C."/>
            <person name="Dutilh B.E."/>
            <person name="Sinninghe Damste J.S."/>
        </authorList>
    </citation>
    <scope>NUCLEOTIDE SEQUENCE [LARGE SCALE GENOMIC DNA]</scope>
    <source>
        <strain evidence="2">NIOZ-UU30</strain>
    </source>
</reference>
<dbReference type="EMBL" id="JACNJH010000154">
    <property type="protein sequence ID" value="MBC8361832.1"/>
    <property type="molecule type" value="Genomic_DNA"/>
</dbReference>
<dbReference type="Pfam" id="PF00882">
    <property type="entry name" value="Zn_dep_PLPC"/>
    <property type="match status" value="1"/>
</dbReference>
<accession>A0A8J6NLA1</accession>